<feature type="transmembrane region" description="Helical" evidence="1">
    <location>
        <begin position="224"/>
        <end position="242"/>
    </location>
</feature>
<feature type="transmembrane region" description="Helical" evidence="1">
    <location>
        <begin position="136"/>
        <end position="157"/>
    </location>
</feature>
<evidence type="ECO:0000313" key="2">
    <source>
        <dbReference type="EMBL" id="TLQ08423.1"/>
    </source>
</evidence>
<keyword evidence="1" id="KW-1133">Transmembrane helix</keyword>
<dbReference type="GO" id="GO:0140359">
    <property type="term" value="F:ABC-type transporter activity"/>
    <property type="evidence" value="ECO:0007669"/>
    <property type="project" value="InterPro"/>
</dbReference>
<reference evidence="2 3" key="1">
    <citation type="submission" date="2019-05" db="EMBL/GenBank/DDBJ databases">
        <title>The metagenome of a microbial culture collection derived from dairy environment covers the genomic content of the human microbiome.</title>
        <authorList>
            <person name="Roder T."/>
            <person name="Wuthrich D."/>
            <person name="Sattari Z."/>
            <person name="Von Ah U."/>
            <person name="Bar C."/>
            <person name="Ronchi F."/>
            <person name="Macpherson A.J."/>
            <person name="Ganal-Vonarburg S.C."/>
            <person name="Bruggmann R."/>
            <person name="Vergeres G."/>
        </authorList>
    </citation>
    <scope>NUCLEOTIDE SEQUENCE [LARGE SCALE GENOMIC DNA]</scope>
    <source>
        <strain evidence="2 3">FAM 24235</strain>
    </source>
</reference>
<dbReference type="RefSeq" id="WP_138471312.1">
    <property type="nucleotide sequence ID" value="NZ_VBTE01000008.1"/>
</dbReference>
<organism evidence="2 3">
    <name type="scientific">Marinilactibacillus psychrotolerans</name>
    <dbReference type="NCBI Taxonomy" id="191770"/>
    <lineage>
        <taxon>Bacteria</taxon>
        <taxon>Bacillati</taxon>
        <taxon>Bacillota</taxon>
        <taxon>Bacilli</taxon>
        <taxon>Lactobacillales</taxon>
        <taxon>Carnobacteriaceae</taxon>
        <taxon>Marinilactibacillus</taxon>
    </lineage>
</organism>
<dbReference type="AlphaFoldDB" id="A0A5R9C5U3"/>
<feature type="transmembrane region" description="Helical" evidence="1">
    <location>
        <begin position="169"/>
        <end position="187"/>
    </location>
</feature>
<proteinExistence type="predicted"/>
<gene>
    <name evidence="2" type="ORF">FEZ48_04130</name>
</gene>
<protein>
    <submittedName>
        <fullName evidence="2">ABC transporter permease</fullName>
    </submittedName>
</protein>
<keyword evidence="1" id="KW-0472">Membrane</keyword>
<keyword evidence="1" id="KW-0812">Transmembrane</keyword>
<feature type="transmembrane region" description="Helical" evidence="1">
    <location>
        <begin position="20"/>
        <end position="40"/>
    </location>
</feature>
<comment type="caution">
    <text evidence="2">The sequence shown here is derived from an EMBL/GenBank/DDBJ whole genome shotgun (WGS) entry which is preliminary data.</text>
</comment>
<name>A0A5R9C5U3_9LACT</name>
<accession>A0A5R9C5U3</accession>
<evidence type="ECO:0000256" key="1">
    <source>
        <dbReference type="SAM" id="Phobius"/>
    </source>
</evidence>
<dbReference type="Proteomes" id="UP000307201">
    <property type="component" value="Unassembled WGS sequence"/>
</dbReference>
<feature type="transmembrane region" description="Helical" evidence="1">
    <location>
        <begin position="60"/>
        <end position="83"/>
    </location>
</feature>
<dbReference type="GO" id="GO:0005886">
    <property type="term" value="C:plasma membrane"/>
    <property type="evidence" value="ECO:0007669"/>
    <property type="project" value="UniProtKB-SubCell"/>
</dbReference>
<evidence type="ECO:0000313" key="3">
    <source>
        <dbReference type="Proteomes" id="UP000307201"/>
    </source>
</evidence>
<feature type="transmembrane region" description="Helical" evidence="1">
    <location>
        <begin position="104"/>
        <end position="124"/>
    </location>
</feature>
<dbReference type="EMBL" id="VBTE01000008">
    <property type="protein sequence ID" value="TLQ08423.1"/>
    <property type="molecule type" value="Genomic_DNA"/>
</dbReference>
<sequence length="249" mass="27184">MRISLRKVKAITGMKFQTLINNTSVILAPILAIGFVFVMKKIMPDIDVNETAMNFSTTEFVLSFGLVFNIAIAGISMSSAPLAEEKEKNTLRVLMTSSVNGLEYLIGTLLPPLLILILANIILIPVSGISFEEISLSSYLLITTVASLISLMIGYIVGIFSKNQMQASLISMPITVLLTSVPVLNLLQDGGIGEILNYTYTGVLNNFANSIYTKGGYQWNLTDTSVLFGWLLISIGIFIYAYKKNGFDS</sequence>
<dbReference type="OrthoDB" id="3182222at2"/>